<evidence type="ECO:0000256" key="2">
    <source>
        <dbReference type="ARBA" id="ARBA00022741"/>
    </source>
</evidence>
<dbReference type="InterPro" id="IPR011009">
    <property type="entry name" value="Kinase-like_dom_sf"/>
</dbReference>
<dbReference type="KEGG" id="bsed:DN745_00430"/>
<keyword evidence="3" id="KW-0418">Kinase</keyword>
<feature type="region of interest" description="Disordered" evidence="5">
    <location>
        <begin position="551"/>
        <end position="575"/>
    </location>
</feature>
<feature type="region of interest" description="Disordered" evidence="5">
    <location>
        <begin position="180"/>
        <end position="228"/>
    </location>
</feature>
<organism evidence="7 8">
    <name type="scientific">Bradymonas sediminis</name>
    <dbReference type="NCBI Taxonomy" id="1548548"/>
    <lineage>
        <taxon>Bacteria</taxon>
        <taxon>Deltaproteobacteria</taxon>
        <taxon>Bradymonadales</taxon>
        <taxon>Bradymonadaceae</taxon>
        <taxon>Bradymonas</taxon>
    </lineage>
</organism>
<keyword evidence="4" id="KW-0067">ATP-binding</keyword>
<feature type="compositionally biased region" description="Polar residues" evidence="5">
    <location>
        <begin position="219"/>
        <end position="228"/>
    </location>
</feature>
<evidence type="ECO:0000313" key="8">
    <source>
        <dbReference type="Proteomes" id="UP000249799"/>
    </source>
</evidence>
<gene>
    <name evidence="7" type="ORF">DN745_00430</name>
</gene>
<dbReference type="Pfam" id="PF00069">
    <property type="entry name" value="Pkinase"/>
    <property type="match status" value="1"/>
</dbReference>
<accession>A0A2Z4FG25</accession>
<evidence type="ECO:0000256" key="4">
    <source>
        <dbReference type="ARBA" id="ARBA00022840"/>
    </source>
</evidence>
<dbReference type="InterPro" id="IPR000719">
    <property type="entry name" value="Prot_kinase_dom"/>
</dbReference>
<dbReference type="RefSeq" id="WP_111331112.1">
    <property type="nucleotide sequence ID" value="NZ_CP030032.1"/>
</dbReference>
<keyword evidence="8" id="KW-1185">Reference proteome</keyword>
<dbReference type="SUPFAM" id="SSF56112">
    <property type="entry name" value="Protein kinase-like (PK-like)"/>
    <property type="match status" value="1"/>
</dbReference>
<dbReference type="PROSITE" id="PS50011">
    <property type="entry name" value="PROTEIN_KINASE_DOM"/>
    <property type="match status" value="1"/>
</dbReference>
<evidence type="ECO:0000259" key="6">
    <source>
        <dbReference type="PROSITE" id="PS50011"/>
    </source>
</evidence>
<sequence>MPDQGPSLEDILQDLTDILDDVRIEEDDGKVAHYDAIQRGLSELHLHILTYIRFLEDQNFLTYNRIADELALTDAGRDALQNTDSWSAQVAQAFADQIVEPSAADDDAMALDGMLGDGLIDEMASGFDDMRLSDGSDAEEISAPFDDAISSDSYNFEDSPSDAAADEPLTDEAALDLMSDRVFDGPGPASAPPATDLDPAGDVNSNHERPTAQRDAMNNPGQNQATPASANGAELYQRTEELGVGGVGTVFRANQVKLKRDVALKVVDQVFNVFAGVKRDDIIASFTEVVQRQASLVHPNIVQVLDIETDAEFPYVVTQYAPRGNLRRLIEMPDRPTLSVALKYFMQILSALSTAHDNGIVHGNLKPENVVLDAAGNAMISDFGMANVVEREDANTAHVYVGVGTVAYMSPEQFQNPNSATEQSDIYSLGIMLYEMLTGKVPGRRSPMPSSFYPDIPRSLDDIFDKMSVDDPADRFLNVQEILQELYQAEDVMNLLDNRSGILFMRDPIEFGELGGIELASSAPAGGAATFVAQAPAAPVEADFADDFEGEYEDSVADEDSDVEDSAFDADSEVDEDVAADDVLGKLDKYGDMFEEEDA</sequence>
<reference evidence="7 8" key="1">
    <citation type="submission" date="2018-06" db="EMBL/GenBank/DDBJ databases">
        <title>Lujinxingia sediminis gen. nov. sp. nov., a new facultative anaerobic member of the class Deltaproteobacteria, and proposal of Lujinxingaceae fam. nov.</title>
        <authorList>
            <person name="Guo L.-Y."/>
            <person name="Li C.-M."/>
            <person name="Wang S."/>
            <person name="Du Z.-J."/>
        </authorList>
    </citation>
    <scope>NUCLEOTIDE SEQUENCE [LARGE SCALE GENOMIC DNA]</scope>
    <source>
        <strain evidence="7 8">FA350</strain>
    </source>
</reference>
<dbReference type="PANTHER" id="PTHR43289">
    <property type="entry name" value="MITOGEN-ACTIVATED PROTEIN KINASE KINASE KINASE 20-RELATED"/>
    <property type="match status" value="1"/>
</dbReference>
<evidence type="ECO:0000313" key="7">
    <source>
        <dbReference type="EMBL" id="AWV87872.1"/>
    </source>
</evidence>
<dbReference type="CDD" id="cd14014">
    <property type="entry name" value="STKc_PknB_like"/>
    <property type="match status" value="1"/>
</dbReference>
<feature type="domain" description="Protein kinase" evidence="6">
    <location>
        <begin position="236"/>
        <end position="487"/>
    </location>
</feature>
<keyword evidence="1" id="KW-0808">Transferase</keyword>
<dbReference type="Gene3D" id="1.10.510.10">
    <property type="entry name" value="Transferase(Phosphotransferase) domain 1"/>
    <property type="match status" value="1"/>
</dbReference>
<protein>
    <recommendedName>
        <fullName evidence="6">Protein kinase domain-containing protein</fullName>
    </recommendedName>
</protein>
<dbReference type="EMBL" id="CP030032">
    <property type="protein sequence ID" value="AWV87872.1"/>
    <property type="molecule type" value="Genomic_DNA"/>
</dbReference>
<dbReference type="Proteomes" id="UP000249799">
    <property type="component" value="Chromosome"/>
</dbReference>
<evidence type="ECO:0000256" key="5">
    <source>
        <dbReference type="SAM" id="MobiDB-lite"/>
    </source>
</evidence>
<evidence type="ECO:0000256" key="3">
    <source>
        <dbReference type="ARBA" id="ARBA00022777"/>
    </source>
</evidence>
<dbReference type="OrthoDB" id="5378132at2"/>
<dbReference type="GO" id="GO:0005524">
    <property type="term" value="F:ATP binding"/>
    <property type="evidence" value="ECO:0007669"/>
    <property type="project" value="UniProtKB-KW"/>
</dbReference>
<name>A0A2Z4FG25_9DELT</name>
<dbReference type="GO" id="GO:0004674">
    <property type="term" value="F:protein serine/threonine kinase activity"/>
    <property type="evidence" value="ECO:0007669"/>
    <property type="project" value="TreeGrafter"/>
</dbReference>
<proteinExistence type="predicted"/>
<evidence type="ECO:0000256" key="1">
    <source>
        <dbReference type="ARBA" id="ARBA00022679"/>
    </source>
</evidence>
<keyword evidence="2" id="KW-0547">Nucleotide-binding</keyword>
<feature type="region of interest" description="Disordered" evidence="5">
    <location>
        <begin position="146"/>
        <end position="165"/>
    </location>
</feature>
<dbReference type="PANTHER" id="PTHR43289:SF6">
    <property type="entry name" value="SERINE_THREONINE-PROTEIN KINASE NEKL-3"/>
    <property type="match status" value="1"/>
</dbReference>
<dbReference type="AlphaFoldDB" id="A0A2Z4FG25"/>